<dbReference type="InterPro" id="IPR032287">
    <property type="entry name" value="DUF4838"/>
</dbReference>
<accession>A0A371J3Q6</accession>
<reference evidence="1 2" key="1">
    <citation type="journal article" date="2017" name="Genome Announc.">
        <title>Draft Genome Sequence of Romboutsia weinsteinii sp. nov. Strain CCRI-19649(T) Isolated from Surface Water.</title>
        <authorList>
            <person name="Maheux A.F."/>
            <person name="Boudreau D.K."/>
            <person name="Berube E."/>
            <person name="Boissinot M."/>
            <person name="Cantin P."/>
            <person name="Raymond F."/>
            <person name="Corbeil J."/>
            <person name="Omar R.F."/>
            <person name="Bergeron M.G."/>
        </authorList>
    </citation>
    <scope>NUCLEOTIDE SEQUENCE [LARGE SCALE GENOMIC DNA]</scope>
    <source>
        <strain evidence="1 2">CCRI-19649</strain>
    </source>
</reference>
<sequence length="636" mass="74747">MNVKLYLNKKDQVSKFAIEELKDYLKRIDSASEILVTEKEEEASILLIINDKLNEEVDENVLDEVIDIKIKDGKGSISGNNSRALLLAVYRFLDEIGCKFLRPGKKHEWIPSVNLDKVSVELLENPSFRHRGVCIEGSNSVENIFDFIDWLPKVGFNSFFIQFENPYSFLKRWYEHEFNPYMKKEPFSTEIAQKMSDKIDKEIEKRNLLHHRVGHGWTSETLGYSSKYGWETGVELTEESREYAAELSGKRDLFNQAPILTSLCFSNQKVMEKMTDVIVDYAKEHKSVDYLHVWLSDARNNICECSECQKEIPADQYVQLLNLLDEKLQRENLNTKICFLLYHELLFAPLHEKINNPDRYVMMFAPITRTFEKSYADVDYKNDILKTPKYIRNQVVLPNSLEENLSYLFEWKNSFNGDSFVYDYPLGRAHYGDMGYIAISKVIYRDIQYLNNLGLNGYISCQELRAGFPHNFPNYVMGKMLWNKTIDYNELKKDYFQAAYGPNWESVYRYLEKLSNLSSCDYFNSIGDRINSKMDFNYRVVGEICKEFLPEIKRNIIDSEGIQNEFWEVLAYHREYSVKISEGLSYLCCGKKQEAQDVWEELLNFIRINEKTYQSYLDVYRLIEVAKNYAGFLLKE</sequence>
<evidence type="ECO:0000313" key="2">
    <source>
        <dbReference type="Proteomes" id="UP000215694"/>
    </source>
</evidence>
<organism evidence="1 2">
    <name type="scientific">Romboutsia weinsteinii</name>
    <dbReference type="NCBI Taxonomy" id="2020949"/>
    <lineage>
        <taxon>Bacteria</taxon>
        <taxon>Bacillati</taxon>
        <taxon>Bacillota</taxon>
        <taxon>Clostridia</taxon>
        <taxon>Peptostreptococcales</taxon>
        <taxon>Peptostreptococcaceae</taxon>
        <taxon>Romboutsia</taxon>
    </lineage>
</organism>
<dbReference type="AlphaFoldDB" id="A0A371J3Q6"/>
<name>A0A371J3Q6_9FIRM</name>
<protein>
    <submittedName>
        <fullName evidence="1">DUF4838 domain-containing protein</fullName>
    </submittedName>
</protein>
<evidence type="ECO:0000313" key="1">
    <source>
        <dbReference type="EMBL" id="RDY27306.1"/>
    </source>
</evidence>
<proteinExistence type="predicted"/>
<dbReference type="EMBL" id="NOJY02000014">
    <property type="protein sequence ID" value="RDY27306.1"/>
    <property type="molecule type" value="Genomic_DNA"/>
</dbReference>
<keyword evidence="2" id="KW-1185">Reference proteome</keyword>
<comment type="caution">
    <text evidence="1">The sequence shown here is derived from an EMBL/GenBank/DDBJ whole genome shotgun (WGS) entry which is preliminary data.</text>
</comment>
<gene>
    <name evidence="1" type="ORF">CHL78_009985</name>
</gene>
<dbReference type="Proteomes" id="UP000215694">
    <property type="component" value="Unassembled WGS sequence"/>
</dbReference>
<dbReference type="OrthoDB" id="3242535at2"/>
<dbReference type="Pfam" id="PF16126">
    <property type="entry name" value="DUF4838"/>
    <property type="match status" value="1"/>
</dbReference>
<dbReference type="RefSeq" id="WP_094368349.1">
    <property type="nucleotide sequence ID" value="NZ_NOJY02000014.1"/>
</dbReference>